<feature type="binding site" evidence="8">
    <location>
        <position position="83"/>
    </location>
    <ligand>
        <name>Zn(2+)</name>
        <dbReference type="ChEBI" id="CHEBI:29105"/>
        <note>catalytic</note>
    </ligand>
</feature>
<dbReference type="AlphaFoldDB" id="V2QAW0"/>
<dbReference type="InterPro" id="IPR002125">
    <property type="entry name" value="CMP_dCMP_dom"/>
</dbReference>
<feature type="binding site" evidence="8">
    <location>
        <position position="86"/>
    </location>
    <ligand>
        <name>Zn(2+)</name>
        <dbReference type="ChEBI" id="CHEBI:29105"/>
        <note>catalytic</note>
    </ligand>
</feature>
<dbReference type="OrthoDB" id="9802676at2"/>
<accession>V2QAW0</accession>
<dbReference type="EMBL" id="CP097562">
    <property type="protein sequence ID" value="USF23337.1"/>
    <property type="molecule type" value="Genomic_DNA"/>
</dbReference>
<dbReference type="PROSITE" id="PS51747">
    <property type="entry name" value="CYT_DCMP_DEAMINASES_2"/>
    <property type="match status" value="1"/>
</dbReference>
<organism evidence="9 10">
    <name type="scientific">Mucispirillum schaedleri ASF457</name>
    <dbReference type="NCBI Taxonomy" id="1379858"/>
    <lineage>
        <taxon>Bacteria</taxon>
        <taxon>Pseudomonadati</taxon>
        <taxon>Deferribacterota</taxon>
        <taxon>Deferribacteres</taxon>
        <taxon>Deferribacterales</taxon>
        <taxon>Mucispirillaceae</taxon>
        <taxon>Mucispirillum</taxon>
    </lineage>
</organism>
<dbReference type="KEGG" id="msch:N508_000395"/>
<dbReference type="InterPro" id="IPR016192">
    <property type="entry name" value="APOBEC/CMP_deaminase_Zn-bd"/>
</dbReference>
<evidence type="ECO:0000256" key="4">
    <source>
        <dbReference type="ARBA" id="ARBA00022723"/>
    </source>
</evidence>
<comment type="subunit">
    <text evidence="2 8">Homodimer.</text>
</comment>
<reference evidence="9" key="1">
    <citation type="journal article" date="2014" name="Genome Announc.">
        <title>Draft genome sequences of the altered schaedler flora, a defined bacterial community from gnotobiotic mice.</title>
        <authorList>
            <person name="Wannemuehler M.J."/>
            <person name="Overstreet A.M."/>
            <person name="Ward D.V."/>
            <person name="Phillips G.J."/>
        </authorList>
    </citation>
    <scope>NUCLEOTIDE SEQUENCE</scope>
    <source>
        <strain evidence="9">ASF457</strain>
    </source>
</reference>
<dbReference type="Pfam" id="PF14437">
    <property type="entry name" value="MafB19-deam"/>
    <property type="match status" value="1"/>
</dbReference>
<dbReference type="InterPro" id="IPR016193">
    <property type="entry name" value="Cytidine_deaminase-like"/>
</dbReference>
<keyword evidence="3 8" id="KW-0819">tRNA processing</keyword>
<sequence length="153" mass="17390">MNNHLKYMQLAFLEAQKALKIMEVPVGAVIVKDDIVIGAGYNKKENNRNPLSHAEIEAIYEACRNTDNWRLNGTCMYVTAEPCIMCAGAILHARIDKVYFGVFESKFGGVSSITNIFDINKLNHKVEYFSGLMSEEISQMMKEFFIKLRNSKI</sequence>
<dbReference type="EC" id="3.5.4.33" evidence="8"/>
<dbReference type="Proteomes" id="UP000017429">
    <property type="component" value="Chromosome"/>
</dbReference>
<evidence type="ECO:0000313" key="10">
    <source>
        <dbReference type="Proteomes" id="UP000017429"/>
    </source>
</evidence>
<dbReference type="InterPro" id="IPR058535">
    <property type="entry name" value="MafB19-deam"/>
</dbReference>
<evidence type="ECO:0000256" key="6">
    <source>
        <dbReference type="ARBA" id="ARBA00022833"/>
    </source>
</evidence>
<reference evidence="9" key="2">
    <citation type="submission" date="2022-05" db="EMBL/GenBank/DDBJ databases">
        <authorList>
            <person name="Proctor A.L."/>
            <person name="Phillips G.J."/>
            <person name="Wannemuehler M.J."/>
        </authorList>
    </citation>
    <scope>NUCLEOTIDE SEQUENCE</scope>
    <source>
        <strain evidence="9">ASF457</strain>
    </source>
</reference>
<feature type="active site" description="Proton donor" evidence="8">
    <location>
        <position position="55"/>
    </location>
</feature>
<dbReference type="GO" id="GO:0008270">
    <property type="term" value="F:zinc ion binding"/>
    <property type="evidence" value="ECO:0007669"/>
    <property type="project" value="UniProtKB-UniRule"/>
</dbReference>
<dbReference type="PANTHER" id="PTHR11079:SF202">
    <property type="entry name" value="TRNA-SPECIFIC ADENOSINE DEAMINASE"/>
    <property type="match status" value="1"/>
</dbReference>
<reference evidence="9" key="3">
    <citation type="submission" date="2022-06" db="EMBL/GenBank/DDBJ databases">
        <title>Resources to Facilitate Use of the Altered Schaedler Flora (ASF) Mouse Model to Study Microbiome Function.</title>
        <authorList>
            <person name="Proctor A."/>
            <person name="Parvinroo S."/>
            <person name="Richie T."/>
            <person name="Jia X."/>
            <person name="Lee S.T.M."/>
            <person name="Karp P.D."/>
            <person name="Paley S."/>
            <person name="Kostic A.D."/>
            <person name="Pierre J.F."/>
            <person name="Wannemuehler M.J."/>
            <person name="Phillips G.J."/>
        </authorList>
    </citation>
    <scope>NUCLEOTIDE SEQUENCE</scope>
    <source>
        <strain evidence="9">ASF457</strain>
    </source>
</reference>
<dbReference type="CDD" id="cd01285">
    <property type="entry name" value="nucleoside_deaminase"/>
    <property type="match status" value="1"/>
</dbReference>
<proteinExistence type="inferred from homology"/>
<comment type="similarity">
    <text evidence="1">Belongs to the cytidine and deoxycytidylate deaminase family. ADAT2 subfamily.</text>
</comment>
<gene>
    <name evidence="9" type="primary">tadA_2</name>
    <name evidence="8" type="synonym">tadA</name>
    <name evidence="9" type="ORF">N508_000395</name>
</gene>
<dbReference type="InterPro" id="IPR028883">
    <property type="entry name" value="tRNA_aden_deaminase"/>
</dbReference>
<dbReference type="PROSITE" id="PS00903">
    <property type="entry name" value="CYT_DCMP_DEAMINASES_1"/>
    <property type="match status" value="1"/>
</dbReference>
<dbReference type="HAMAP" id="MF_00972">
    <property type="entry name" value="tRNA_aden_deaminase"/>
    <property type="match status" value="1"/>
</dbReference>
<keyword evidence="5 8" id="KW-0378">Hydrolase</keyword>
<protein>
    <recommendedName>
        <fullName evidence="8">tRNA-specific adenosine deaminase</fullName>
        <ecNumber evidence="8">3.5.4.33</ecNumber>
    </recommendedName>
</protein>
<evidence type="ECO:0000256" key="3">
    <source>
        <dbReference type="ARBA" id="ARBA00022694"/>
    </source>
</evidence>
<keyword evidence="6 8" id="KW-0862">Zinc</keyword>
<evidence type="ECO:0000256" key="5">
    <source>
        <dbReference type="ARBA" id="ARBA00022801"/>
    </source>
</evidence>
<dbReference type="Gene3D" id="3.40.140.10">
    <property type="entry name" value="Cytidine Deaminase, domain 2"/>
    <property type="match status" value="1"/>
</dbReference>
<evidence type="ECO:0000256" key="2">
    <source>
        <dbReference type="ARBA" id="ARBA00011738"/>
    </source>
</evidence>
<evidence type="ECO:0000313" key="9">
    <source>
        <dbReference type="EMBL" id="USF23337.1"/>
    </source>
</evidence>
<dbReference type="GO" id="GO:0052717">
    <property type="term" value="F:tRNA-specific adenosine-34 deaminase activity"/>
    <property type="evidence" value="ECO:0007669"/>
    <property type="project" value="UniProtKB-UniRule"/>
</dbReference>
<feature type="binding site" evidence="8">
    <location>
        <position position="53"/>
    </location>
    <ligand>
        <name>Zn(2+)</name>
        <dbReference type="ChEBI" id="CHEBI:29105"/>
        <note>catalytic</note>
    </ligand>
</feature>
<name>V2QAW0_9BACT</name>
<evidence type="ECO:0000256" key="1">
    <source>
        <dbReference type="ARBA" id="ARBA00010669"/>
    </source>
</evidence>
<comment type="cofactor">
    <cofactor evidence="8">
        <name>Zn(2+)</name>
        <dbReference type="ChEBI" id="CHEBI:29105"/>
    </cofactor>
    <text evidence="8">Binds 1 zinc ion per subunit.</text>
</comment>
<evidence type="ECO:0000256" key="8">
    <source>
        <dbReference type="HAMAP-Rule" id="MF_00972"/>
    </source>
</evidence>
<dbReference type="GO" id="GO:0002100">
    <property type="term" value="P:tRNA wobble adenosine to inosine editing"/>
    <property type="evidence" value="ECO:0007669"/>
    <property type="project" value="UniProtKB-UniRule"/>
</dbReference>
<comment type="catalytic activity">
    <reaction evidence="7 8">
        <text>adenosine(34) in tRNA + H2O + H(+) = inosine(34) in tRNA + NH4(+)</text>
        <dbReference type="Rhea" id="RHEA:43168"/>
        <dbReference type="Rhea" id="RHEA-COMP:10373"/>
        <dbReference type="Rhea" id="RHEA-COMP:10374"/>
        <dbReference type="ChEBI" id="CHEBI:15377"/>
        <dbReference type="ChEBI" id="CHEBI:15378"/>
        <dbReference type="ChEBI" id="CHEBI:28938"/>
        <dbReference type="ChEBI" id="CHEBI:74411"/>
        <dbReference type="ChEBI" id="CHEBI:82852"/>
        <dbReference type="EC" id="3.5.4.33"/>
    </reaction>
</comment>
<dbReference type="SUPFAM" id="SSF53927">
    <property type="entry name" value="Cytidine deaminase-like"/>
    <property type="match status" value="1"/>
</dbReference>
<dbReference type="PANTHER" id="PTHR11079">
    <property type="entry name" value="CYTOSINE DEAMINASE FAMILY MEMBER"/>
    <property type="match status" value="1"/>
</dbReference>
<keyword evidence="4 8" id="KW-0479">Metal-binding</keyword>
<dbReference type="RefSeq" id="WP_023276404.1">
    <property type="nucleotide sequence ID" value="NZ_CP097562.1"/>
</dbReference>
<evidence type="ECO:0000256" key="7">
    <source>
        <dbReference type="ARBA" id="ARBA00048045"/>
    </source>
</evidence>
<keyword evidence="10" id="KW-1185">Reference proteome</keyword>
<dbReference type="eggNOG" id="COG0590">
    <property type="taxonomic scope" value="Bacteria"/>
</dbReference>
<comment type="function">
    <text evidence="8">Catalyzes the deamination of adenosine to inosine at the wobble position 34 of tRNA(Arg2).</text>
</comment>